<name>A0A453GZY0_AEGTS</name>
<reference evidence="3" key="2">
    <citation type="journal article" date="2017" name="Nat. Plants">
        <title>The Aegilops tauschii genome reveals multiple impacts of transposons.</title>
        <authorList>
            <person name="Zhao G."/>
            <person name="Zou C."/>
            <person name="Li K."/>
            <person name="Wang K."/>
            <person name="Li T."/>
            <person name="Gao L."/>
            <person name="Zhang X."/>
            <person name="Wang H."/>
            <person name="Yang Z."/>
            <person name="Liu X."/>
            <person name="Jiang W."/>
            <person name="Mao L."/>
            <person name="Kong X."/>
            <person name="Jiao Y."/>
            <person name="Jia J."/>
        </authorList>
    </citation>
    <scope>NUCLEOTIDE SEQUENCE [LARGE SCALE GENOMIC DNA]</scope>
    <source>
        <strain evidence="3">cv. AL8/78</strain>
    </source>
</reference>
<reference evidence="2" key="5">
    <citation type="journal article" date="2021" name="G3 (Bethesda)">
        <title>Aegilops tauschii genome assembly Aet v5.0 features greater sequence contiguity and improved annotation.</title>
        <authorList>
            <person name="Wang L."/>
            <person name="Zhu T."/>
            <person name="Rodriguez J.C."/>
            <person name="Deal K.R."/>
            <person name="Dubcovsky J."/>
            <person name="McGuire P.E."/>
            <person name="Lux T."/>
            <person name="Spannagl M."/>
            <person name="Mayer K.F.X."/>
            <person name="Baldrich P."/>
            <person name="Meyers B.C."/>
            <person name="Huo N."/>
            <person name="Gu Y.Q."/>
            <person name="Zhou H."/>
            <person name="Devos K.M."/>
            <person name="Bennetzen J.L."/>
            <person name="Unver T."/>
            <person name="Budak H."/>
            <person name="Gulick P.J."/>
            <person name="Galiba G."/>
            <person name="Kalapos B."/>
            <person name="Nelson D.R."/>
            <person name="Li P."/>
            <person name="You F.M."/>
            <person name="Luo M.C."/>
            <person name="Dvorak J."/>
        </authorList>
    </citation>
    <scope>NUCLEOTIDE SEQUENCE [LARGE SCALE GENOMIC DNA]</scope>
    <source>
        <strain evidence="2">cv. AL8/78</strain>
    </source>
</reference>
<feature type="compositionally biased region" description="Low complexity" evidence="1">
    <location>
        <begin position="123"/>
        <end position="133"/>
    </location>
</feature>
<protein>
    <submittedName>
        <fullName evidence="2">Uncharacterized protein</fullName>
    </submittedName>
</protein>
<evidence type="ECO:0000313" key="3">
    <source>
        <dbReference type="Proteomes" id="UP000015105"/>
    </source>
</evidence>
<organism evidence="2 3">
    <name type="scientific">Aegilops tauschii subsp. strangulata</name>
    <name type="common">Goatgrass</name>
    <dbReference type="NCBI Taxonomy" id="200361"/>
    <lineage>
        <taxon>Eukaryota</taxon>
        <taxon>Viridiplantae</taxon>
        <taxon>Streptophyta</taxon>
        <taxon>Embryophyta</taxon>
        <taxon>Tracheophyta</taxon>
        <taxon>Spermatophyta</taxon>
        <taxon>Magnoliopsida</taxon>
        <taxon>Liliopsida</taxon>
        <taxon>Poales</taxon>
        <taxon>Poaceae</taxon>
        <taxon>BOP clade</taxon>
        <taxon>Pooideae</taxon>
        <taxon>Triticodae</taxon>
        <taxon>Triticeae</taxon>
        <taxon>Triticinae</taxon>
        <taxon>Aegilops</taxon>
    </lineage>
</organism>
<reference evidence="2" key="3">
    <citation type="journal article" date="2017" name="Nature">
        <title>Genome sequence of the progenitor of the wheat D genome Aegilops tauschii.</title>
        <authorList>
            <person name="Luo M.C."/>
            <person name="Gu Y.Q."/>
            <person name="Puiu D."/>
            <person name="Wang H."/>
            <person name="Twardziok S.O."/>
            <person name="Deal K.R."/>
            <person name="Huo N."/>
            <person name="Zhu T."/>
            <person name="Wang L."/>
            <person name="Wang Y."/>
            <person name="McGuire P.E."/>
            <person name="Liu S."/>
            <person name="Long H."/>
            <person name="Ramasamy R.K."/>
            <person name="Rodriguez J.C."/>
            <person name="Van S.L."/>
            <person name="Yuan L."/>
            <person name="Wang Z."/>
            <person name="Xia Z."/>
            <person name="Xiao L."/>
            <person name="Anderson O.D."/>
            <person name="Ouyang S."/>
            <person name="Liang Y."/>
            <person name="Zimin A.V."/>
            <person name="Pertea G."/>
            <person name="Qi P."/>
            <person name="Bennetzen J.L."/>
            <person name="Dai X."/>
            <person name="Dawson M.W."/>
            <person name="Muller H.G."/>
            <person name="Kugler K."/>
            <person name="Rivarola-Duarte L."/>
            <person name="Spannagl M."/>
            <person name="Mayer K.F.X."/>
            <person name="Lu F.H."/>
            <person name="Bevan M.W."/>
            <person name="Leroy P."/>
            <person name="Li P."/>
            <person name="You F.M."/>
            <person name="Sun Q."/>
            <person name="Liu Z."/>
            <person name="Lyons E."/>
            <person name="Wicker T."/>
            <person name="Salzberg S.L."/>
            <person name="Devos K.M."/>
            <person name="Dvorak J."/>
        </authorList>
    </citation>
    <scope>NUCLEOTIDE SEQUENCE [LARGE SCALE GENOMIC DNA]</scope>
    <source>
        <strain evidence="2">cv. AL8/78</strain>
    </source>
</reference>
<evidence type="ECO:0000256" key="1">
    <source>
        <dbReference type="SAM" id="MobiDB-lite"/>
    </source>
</evidence>
<reference evidence="3" key="1">
    <citation type="journal article" date="2014" name="Science">
        <title>Ancient hybridizations among the ancestral genomes of bread wheat.</title>
        <authorList>
            <consortium name="International Wheat Genome Sequencing Consortium,"/>
            <person name="Marcussen T."/>
            <person name="Sandve S.R."/>
            <person name="Heier L."/>
            <person name="Spannagl M."/>
            <person name="Pfeifer M."/>
            <person name="Jakobsen K.S."/>
            <person name="Wulff B.B."/>
            <person name="Steuernagel B."/>
            <person name="Mayer K.F."/>
            <person name="Olsen O.A."/>
        </authorList>
    </citation>
    <scope>NUCLEOTIDE SEQUENCE [LARGE SCALE GENOMIC DNA]</scope>
    <source>
        <strain evidence="3">cv. AL8/78</strain>
    </source>
</reference>
<dbReference type="Gramene" id="AET4Gv20010400.1">
    <property type="protein sequence ID" value="AET4Gv20010400.1"/>
    <property type="gene ID" value="AET4Gv20010400"/>
</dbReference>
<feature type="compositionally biased region" description="Basic residues" evidence="1">
    <location>
        <begin position="134"/>
        <end position="143"/>
    </location>
</feature>
<feature type="compositionally biased region" description="Gly residues" evidence="1">
    <location>
        <begin position="33"/>
        <end position="56"/>
    </location>
</feature>
<feature type="region of interest" description="Disordered" evidence="1">
    <location>
        <begin position="121"/>
        <end position="143"/>
    </location>
</feature>
<dbReference type="AlphaFoldDB" id="A0A453GZY0"/>
<dbReference type="Proteomes" id="UP000015105">
    <property type="component" value="Chromosome 4D"/>
</dbReference>
<reference evidence="2" key="4">
    <citation type="submission" date="2019-03" db="UniProtKB">
        <authorList>
            <consortium name="EnsemblPlants"/>
        </authorList>
    </citation>
    <scope>IDENTIFICATION</scope>
</reference>
<evidence type="ECO:0000313" key="2">
    <source>
        <dbReference type="EnsemblPlants" id="AET4Gv20010400.1"/>
    </source>
</evidence>
<dbReference type="EnsemblPlants" id="AET4Gv20010400.1">
    <property type="protein sequence ID" value="AET4Gv20010400.1"/>
    <property type="gene ID" value="AET4Gv20010400"/>
</dbReference>
<proteinExistence type="predicted"/>
<sequence>PLPPRHLISREWGVRESSRERIQRVLGFSLSPGGEGDVDGGGGEGGDEGPGQGGGAVRADQAPLLRQGAQRGGEGRRERLHQGMIPPVPRPRSGARRLLVDATRRGPVSSGLPRASWASLGFPARSARPPGGFRRSRGRFRVA</sequence>
<keyword evidence="3" id="KW-1185">Reference proteome</keyword>
<accession>A0A453GZY0</accession>
<feature type="region of interest" description="Disordered" evidence="1">
    <location>
        <begin position="25"/>
        <end position="94"/>
    </location>
</feature>